<name>A0ACC2VXZ7_9TREE</name>
<proteinExistence type="predicted"/>
<organism evidence="1 2">
    <name type="scientific">Naganishia friedmannii</name>
    <dbReference type="NCBI Taxonomy" id="89922"/>
    <lineage>
        <taxon>Eukaryota</taxon>
        <taxon>Fungi</taxon>
        <taxon>Dikarya</taxon>
        <taxon>Basidiomycota</taxon>
        <taxon>Agaricomycotina</taxon>
        <taxon>Tremellomycetes</taxon>
        <taxon>Filobasidiales</taxon>
        <taxon>Filobasidiaceae</taxon>
        <taxon>Naganishia</taxon>
    </lineage>
</organism>
<keyword evidence="2" id="KW-1185">Reference proteome</keyword>
<reference evidence="1" key="1">
    <citation type="submission" date="2023-04" db="EMBL/GenBank/DDBJ databases">
        <title>Draft Genome sequencing of Naganishia species isolated from polar environments using Oxford Nanopore Technology.</title>
        <authorList>
            <person name="Leo P."/>
            <person name="Venkateswaran K."/>
        </authorList>
    </citation>
    <scope>NUCLEOTIDE SEQUENCE</scope>
    <source>
        <strain evidence="1">MNA-CCFEE 5423</strain>
    </source>
</reference>
<dbReference type="EMBL" id="JASBWT010000006">
    <property type="protein sequence ID" value="KAJ9103985.1"/>
    <property type="molecule type" value="Genomic_DNA"/>
</dbReference>
<protein>
    <submittedName>
        <fullName evidence="1">Uncharacterized protein</fullName>
    </submittedName>
</protein>
<evidence type="ECO:0000313" key="2">
    <source>
        <dbReference type="Proteomes" id="UP001227268"/>
    </source>
</evidence>
<sequence>MRFSALAVLAAAFAGATNALPVIEKRGNSTASDDLGLSSVQGLNVTYSSTYNASLPNVVIFATGGTIAGSSSSNTDTTGYQAGVVGVAALVQSVPELLGIANVVGSQISNIGSQDMNATIVLKMAKLANEILCSEGSNVDGLVITHGTDTAEETLYFNGPANLLQAVTLAGNPDARDRGAMIVLNDRIGSAYYTIKTNANTLETFRALEQGYLGMFLSSKAVFYYPPVQPTFKKTFDITNVTSLPMVDVLYGHQDFDYLLIRAAVADGAKGIVIAGTGAGSQTTPSMPDIDALIAKGFPVVASSKVNVGAVVPDNDKSSFIRSGFLNPVKSRMQLQLALACGYSLSEIRSSFEDVLYNYLH</sequence>
<evidence type="ECO:0000313" key="1">
    <source>
        <dbReference type="EMBL" id="KAJ9103985.1"/>
    </source>
</evidence>
<comment type="caution">
    <text evidence="1">The sequence shown here is derived from an EMBL/GenBank/DDBJ whole genome shotgun (WGS) entry which is preliminary data.</text>
</comment>
<accession>A0ACC2VXZ7</accession>
<dbReference type="Proteomes" id="UP001227268">
    <property type="component" value="Unassembled WGS sequence"/>
</dbReference>
<gene>
    <name evidence="1" type="ORF">QFC21_002448</name>
</gene>